<dbReference type="PANTHER" id="PTHR43877">
    <property type="entry name" value="AMINOALKYLPHOSPHONATE N-ACETYLTRANSFERASE-RELATED-RELATED"/>
    <property type="match status" value="1"/>
</dbReference>
<sequence>MTRFLTSEDAENACALLAHLMPDIAAPTAFATLIDHPGTFIAGAHAGGDLIAMATLHLMPNMTQSGRPYGVIENVVTHPDHRGKGHMRGVMAHLHKQAWQANAYKIMLMTGRDTGAKGFYEKLGYSADQKHGMQIRQVPPRTTHTK</sequence>
<name>A0A2R8BA71_9RHOB</name>
<protein>
    <recommendedName>
        <fullName evidence="3">N-acetyltransferase domain-containing protein</fullName>
    </recommendedName>
</protein>
<evidence type="ECO:0000256" key="1">
    <source>
        <dbReference type="ARBA" id="ARBA00022679"/>
    </source>
</evidence>
<dbReference type="EMBL" id="OMOR01000001">
    <property type="protein sequence ID" value="SPH19937.1"/>
    <property type="molecule type" value="Genomic_DNA"/>
</dbReference>
<dbReference type="CDD" id="cd04301">
    <property type="entry name" value="NAT_SF"/>
    <property type="match status" value="1"/>
</dbReference>
<evidence type="ECO:0000313" key="5">
    <source>
        <dbReference type="Proteomes" id="UP000244880"/>
    </source>
</evidence>
<dbReference type="InterPro" id="IPR000182">
    <property type="entry name" value="GNAT_dom"/>
</dbReference>
<dbReference type="Gene3D" id="3.40.630.30">
    <property type="match status" value="1"/>
</dbReference>
<dbReference type="InterPro" id="IPR050832">
    <property type="entry name" value="Bact_Acetyltransf"/>
</dbReference>
<dbReference type="RefSeq" id="WP_219928850.1">
    <property type="nucleotide sequence ID" value="NZ_OMOR01000001.1"/>
</dbReference>
<feature type="domain" description="N-acetyltransferase" evidence="3">
    <location>
        <begin position="1"/>
        <end position="146"/>
    </location>
</feature>
<evidence type="ECO:0000259" key="3">
    <source>
        <dbReference type="PROSITE" id="PS51186"/>
    </source>
</evidence>
<proteinExistence type="predicted"/>
<keyword evidence="1" id="KW-0808">Transferase</keyword>
<dbReference type="Pfam" id="PF00583">
    <property type="entry name" value="Acetyltransf_1"/>
    <property type="match status" value="1"/>
</dbReference>
<accession>A0A2R8BA71</accession>
<dbReference type="InterPro" id="IPR016181">
    <property type="entry name" value="Acyl_CoA_acyltransferase"/>
</dbReference>
<evidence type="ECO:0000256" key="2">
    <source>
        <dbReference type="ARBA" id="ARBA00023315"/>
    </source>
</evidence>
<dbReference type="GO" id="GO:0016747">
    <property type="term" value="F:acyltransferase activity, transferring groups other than amino-acyl groups"/>
    <property type="evidence" value="ECO:0007669"/>
    <property type="project" value="InterPro"/>
</dbReference>
<dbReference type="Proteomes" id="UP000244880">
    <property type="component" value="Unassembled WGS sequence"/>
</dbReference>
<dbReference type="AlphaFoldDB" id="A0A2R8BA71"/>
<organism evidence="4 5">
    <name type="scientific">Ascidiaceihabitans donghaensis</name>
    <dbReference type="NCBI Taxonomy" id="1510460"/>
    <lineage>
        <taxon>Bacteria</taxon>
        <taxon>Pseudomonadati</taxon>
        <taxon>Pseudomonadota</taxon>
        <taxon>Alphaproteobacteria</taxon>
        <taxon>Rhodobacterales</taxon>
        <taxon>Paracoccaceae</taxon>
        <taxon>Ascidiaceihabitans</taxon>
    </lineage>
</organism>
<dbReference type="SUPFAM" id="SSF55729">
    <property type="entry name" value="Acyl-CoA N-acyltransferases (Nat)"/>
    <property type="match status" value="1"/>
</dbReference>
<dbReference type="PROSITE" id="PS51186">
    <property type="entry name" value="GNAT"/>
    <property type="match status" value="1"/>
</dbReference>
<reference evidence="4 5" key="1">
    <citation type="submission" date="2018-03" db="EMBL/GenBank/DDBJ databases">
        <authorList>
            <person name="Keele B.F."/>
        </authorList>
    </citation>
    <scope>NUCLEOTIDE SEQUENCE [LARGE SCALE GENOMIC DNA]</scope>
    <source>
        <strain evidence="4 5">CECT 8599</strain>
    </source>
</reference>
<keyword evidence="5" id="KW-1185">Reference proteome</keyword>
<keyword evidence="2" id="KW-0012">Acyltransferase</keyword>
<gene>
    <name evidence="4" type="ORF">ASD8599_00677</name>
</gene>
<evidence type="ECO:0000313" key="4">
    <source>
        <dbReference type="EMBL" id="SPH19937.1"/>
    </source>
</evidence>